<dbReference type="CDD" id="cd19983">
    <property type="entry name" value="PBP1_ABC_HAAT-like"/>
    <property type="match status" value="1"/>
</dbReference>
<dbReference type="InterPro" id="IPR028081">
    <property type="entry name" value="Leu-bd"/>
</dbReference>
<evidence type="ECO:0000313" key="7">
    <source>
        <dbReference type="EMBL" id="ACV35502.1"/>
    </source>
</evidence>
<accession>C7RP20</accession>
<dbReference type="InterPro" id="IPR051010">
    <property type="entry name" value="BCAA_transport"/>
</dbReference>
<dbReference type="KEGG" id="app:CAP2UW1_2210"/>
<keyword evidence="7" id="KW-0675">Receptor</keyword>
<reference evidence="7" key="2">
    <citation type="submission" date="2009-09" db="EMBL/GenBank/DDBJ databases">
        <title>Complete sequence of chromosome of Candidatus Accumulibacter phosphatis clade IIA str. UW-1.</title>
        <authorList>
            <consortium name="US DOE Joint Genome Institute"/>
            <person name="Martin H.G."/>
            <person name="Ivanova N."/>
            <person name="Kunin V."/>
            <person name="Warnecke F."/>
            <person name="Barry K."/>
            <person name="He S."/>
            <person name="Salamov A."/>
            <person name="Szeto E."/>
            <person name="Dalin E."/>
            <person name="Pangilinan J.L."/>
            <person name="Lapidus A."/>
            <person name="Lowry S."/>
            <person name="Kyrpides N.C."/>
            <person name="McMahon K.D."/>
            <person name="Hugenholtz P."/>
        </authorList>
    </citation>
    <scope>NUCLEOTIDE SEQUENCE [LARGE SCALE GENOMIC DNA]</scope>
    <source>
        <strain evidence="7">UW-1</strain>
    </source>
</reference>
<dbReference type="PROSITE" id="PS51257">
    <property type="entry name" value="PROKAR_LIPOPROTEIN"/>
    <property type="match status" value="1"/>
</dbReference>
<reference evidence="7" key="1">
    <citation type="submission" date="2009-08" db="EMBL/GenBank/DDBJ databases">
        <authorList>
            <consortium name="US DOE Joint Genome Institute"/>
            <person name="Lucas S."/>
            <person name="Copeland A."/>
            <person name="Lapidus A."/>
            <person name="Glavina del Rio T."/>
            <person name="Dalin E."/>
            <person name="Tice H."/>
            <person name="Bruce D."/>
            <person name="Barry K."/>
            <person name="Pitluck S."/>
            <person name="Lowry S."/>
            <person name="Larimer F."/>
            <person name="Land M."/>
            <person name="Hauser L."/>
            <person name="Kyrpides N."/>
            <person name="Ivanova N."/>
            <person name="McMahon K.D."/>
            <person name="Hugenholtz P."/>
        </authorList>
    </citation>
    <scope>NUCLEOTIDE SEQUENCE</scope>
    <source>
        <strain evidence="7">UW-1</strain>
    </source>
</reference>
<feature type="chain" id="PRO_5002981672" evidence="5">
    <location>
        <begin position="19"/>
        <end position="371"/>
    </location>
</feature>
<dbReference type="InterPro" id="IPR028082">
    <property type="entry name" value="Peripla_BP_I"/>
</dbReference>
<name>C7RP20_ACCRE</name>
<gene>
    <name evidence="7" type="ordered locus">CAP2UW1_2210</name>
</gene>
<protein>
    <submittedName>
        <fullName evidence="7">Extracellular ligand-binding receptor</fullName>
    </submittedName>
</protein>
<dbReference type="PRINTS" id="PR00337">
    <property type="entry name" value="LEUILEVALBP"/>
</dbReference>
<feature type="signal peptide" evidence="5">
    <location>
        <begin position="1"/>
        <end position="18"/>
    </location>
</feature>
<evidence type="ECO:0000256" key="2">
    <source>
        <dbReference type="ARBA" id="ARBA00022448"/>
    </source>
</evidence>
<dbReference type="InterPro" id="IPR000709">
    <property type="entry name" value="Leu_Ile_Val-bd"/>
</dbReference>
<evidence type="ECO:0000256" key="5">
    <source>
        <dbReference type="SAM" id="SignalP"/>
    </source>
</evidence>
<dbReference type="Pfam" id="PF13458">
    <property type="entry name" value="Peripla_BP_6"/>
    <property type="match status" value="1"/>
</dbReference>
<sequence length="371" mass="39653" precursor="true">MRRLAASGVVLATLALTACSPPEPIAVGFIGGTSGRAADLGIAGRDAVQLAVDMRNRSGGVAGRQVKLLIHDDEQQPEVAQRVVRELIDQRVVAIVGPMTSAMAMAVVPIANEARVLLMSPTATTDALTGVDDHFLRVNSSTHENAARMARHLLRQDAGRSVAAIYDSSNKSYAESWLADFRASYVQGGGEVVKVASFASGSETTFRQLAIDLLATRPGAVLVVANSMDTALLCQQLRQLDRGVMIIASGWAATERLLELGGKAVEGLTVVQDFDRNSSAPRYLAFRQAYRERFHREPGFGGVIAFDAANVVLDALAKQRAGQTVKEAVLALKHFEGVQESLTFDEFGDVKRSIVVTAVRDGQFVVVEHGG</sequence>
<dbReference type="GO" id="GO:0006865">
    <property type="term" value="P:amino acid transport"/>
    <property type="evidence" value="ECO:0007669"/>
    <property type="project" value="UniProtKB-KW"/>
</dbReference>
<dbReference type="STRING" id="522306.CAP2UW1_2210"/>
<evidence type="ECO:0000259" key="6">
    <source>
        <dbReference type="Pfam" id="PF13458"/>
    </source>
</evidence>
<dbReference type="EMBL" id="CP001715">
    <property type="protein sequence ID" value="ACV35502.1"/>
    <property type="molecule type" value="Genomic_DNA"/>
</dbReference>
<organism evidence="7">
    <name type="scientific">Accumulibacter regalis</name>
    <dbReference type="NCBI Taxonomy" id="522306"/>
    <lineage>
        <taxon>Bacteria</taxon>
        <taxon>Pseudomonadati</taxon>
        <taxon>Pseudomonadota</taxon>
        <taxon>Betaproteobacteria</taxon>
        <taxon>Candidatus Accumulibacter</taxon>
    </lineage>
</organism>
<evidence type="ECO:0000256" key="1">
    <source>
        <dbReference type="ARBA" id="ARBA00010062"/>
    </source>
</evidence>
<keyword evidence="4" id="KW-0029">Amino-acid transport</keyword>
<keyword evidence="2" id="KW-0813">Transport</keyword>
<feature type="domain" description="Leucine-binding protein" evidence="6">
    <location>
        <begin position="24"/>
        <end position="360"/>
    </location>
</feature>
<dbReference type="SUPFAM" id="SSF53822">
    <property type="entry name" value="Periplasmic binding protein-like I"/>
    <property type="match status" value="1"/>
</dbReference>
<dbReference type="Gene3D" id="3.40.50.2300">
    <property type="match status" value="2"/>
</dbReference>
<dbReference type="AlphaFoldDB" id="C7RP20"/>
<proteinExistence type="inferred from homology"/>
<comment type="similarity">
    <text evidence="1">Belongs to the leucine-binding protein family.</text>
</comment>
<keyword evidence="3 5" id="KW-0732">Signal</keyword>
<dbReference type="OrthoDB" id="5290698at2"/>
<dbReference type="PANTHER" id="PTHR30483:SF6">
    <property type="entry name" value="PERIPLASMIC BINDING PROTEIN OF ABC TRANSPORTER FOR NATURAL AMINO ACIDS"/>
    <property type="match status" value="1"/>
</dbReference>
<dbReference type="PANTHER" id="PTHR30483">
    <property type="entry name" value="LEUCINE-SPECIFIC-BINDING PROTEIN"/>
    <property type="match status" value="1"/>
</dbReference>
<dbReference type="HOGENOM" id="CLU_027128_6_3_4"/>
<evidence type="ECO:0000256" key="4">
    <source>
        <dbReference type="ARBA" id="ARBA00022970"/>
    </source>
</evidence>
<dbReference type="eggNOG" id="COG0683">
    <property type="taxonomic scope" value="Bacteria"/>
</dbReference>
<evidence type="ECO:0000256" key="3">
    <source>
        <dbReference type="ARBA" id="ARBA00022729"/>
    </source>
</evidence>